<protein>
    <recommendedName>
        <fullName evidence="1">DNA replication complex GINS protein PSF3</fullName>
    </recommendedName>
</protein>
<dbReference type="InParanoid" id="A8PSG2"/>
<dbReference type="PANTHER" id="PTHR22768">
    <property type="entry name" value="DNA REPLICATION COMPLEX GINS PROTEIN PSF3"/>
    <property type="match status" value="1"/>
</dbReference>
<comment type="function">
    <text evidence="1">The GINS complex plays an essential role in the initiation of DNA replication.</text>
</comment>
<dbReference type="Proteomes" id="UP000008837">
    <property type="component" value="Unassembled WGS sequence"/>
</dbReference>
<evidence type="ECO:0000259" key="2">
    <source>
        <dbReference type="Pfam" id="PF22466"/>
    </source>
</evidence>
<name>A8PSG2_MALGO</name>
<reference evidence="3 4" key="1">
    <citation type="journal article" date="2007" name="Proc. Natl. Acad. Sci. U.S.A.">
        <title>Dandruff-associated Malassezia genomes reveal convergent and divergent virulence traits shared with plant and human fungal pathogens.</title>
        <authorList>
            <person name="Xu J."/>
            <person name="Saunders C.W."/>
            <person name="Hu P."/>
            <person name="Grant R.A."/>
            <person name="Boekhout T."/>
            <person name="Kuramae E.E."/>
            <person name="Kronstad J.W."/>
            <person name="Deangelis Y.M."/>
            <person name="Reeder N.L."/>
            <person name="Johnstone K.R."/>
            <person name="Leland M."/>
            <person name="Fieno A.M."/>
            <person name="Begley W.M."/>
            <person name="Sun Y."/>
            <person name="Lacey M.P."/>
            <person name="Chaudhary T."/>
            <person name="Keough T."/>
            <person name="Chu L."/>
            <person name="Sears R."/>
            <person name="Yuan B."/>
            <person name="Dawson T.L.Jr."/>
        </authorList>
    </citation>
    <scope>NUCLEOTIDE SEQUENCE [LARGE SCALE GENOMIC DNA]</scope>
    <source>
        <strain evidence="4">ATCC MYA-4612 / CBS 7966</strain>
    </source>
</reference>
<dbReference type="KEGG" id="mgl:MGL_0252"/>
<dbReference type="InterPro" id="IPR055221">
    <property type="entry name" value="PSF3_N"/>
</dbReference>
<dbReference type="VEuPathDB" id="FungiDB:MGL_0252"/>
<dbReference type="GO" id="GO:1902975">
    <property type="term" value="P:mitotic DNA replication initiation"/>
    <property type="evidence" value="ECO:0007669"/>
    <property type="project" value="TreeGrafter"/>
</dbReference>
<dbReference type="Gene3D" id="1.20.58.2050">
    <property type="match status" value="1"/>
</dbReference>
<dbReference type="Pfam" id="PF22466">
    <property type="entry name" value="PSF3_N"/>
    <property type="match status" value="1"/>
</dbReference>
<evidence type="ECO:0000313" key="4">
    <source>
        <dbReference type="Proteomes" id="UP000008837"/>
    </source>
</evidence>
<keyword evidence="1" id="KW-0235">DNA replication</keyword>
<comment type="subunit">
    <text evidence="1">Component of the GINS complex.</text>
</comment>
<gene>
    <name evidence="3" type="ORF">MGL_0252</name>
</gene>
<comment type="caution">
    <text evidence="3">The sequence shown here is derived from an EMBL/GenBank/DDBJ whole genome shotgun (WGS) entry which is preliminary data.</text>
</comment>
<dbReference type="InterPro" id="IPR038437">
    <property type="entry name" value="GINS_Psf3_sf"/>
</dbReference>
<dbReference type="InterPro" id="IPR010492">
    <property type="entry name" value="GINS_Psf3"/>
</dbReference>
<accession>A8PSG2</accession>
<sequence>MDQDYWGVDDILAESQHIPCVFHVDVPGLGYLEGSGDDDIHKHSRLELPYWIAHMLAV</sequence>
<evidence type="ECO:0000256" key="1">
    <source>
        <dbReference type="RuleBase" id="RU367161"/>
    </source>
</evidence>
<comment type="subcellular location">
    <subcellularLocation>
        <location evidence="1">Nucleus</location>
    </subcellularLocation>
</comment>
<dbReference type="EMBL" id="AAYY01000001">
    <property type="protein sequence ID" value="EDP45263.1"/>
    <property type="molecule type" value="Genomic_DNA"/>
</dbReference>
<dbReference type="GO" id="GO:0000811">
    <property type="term" value="C:GINS complex"/>
    <property type="evidence" value="ECO:0007669"/>
    <property type="project" value="UniProtKB-UniRule"/>
</dbReference>
<dbReference type="CDD" id="cd21693">
    <property type="entry name" value="GINS_B_Psf3"/>
    <property type="match status" value="1"/>
</dbReference>
<dbReference type="RefSeq" id="XP_001732477.1">
    <property type="nucleotide sequence ID" value="XM_001732425.1"/>
</dbReference>
<keyword evidence="4" id="KW-1185">Reference proteome</keyword>
<organism evidence="3 4">
    <name type="scientific">Malassezia globosa (strain ATCC MYA-4612 / CBS 7966)</name>
    <name type="common">Dandruff-associated fungus</name>
    <dbReference type="NCBI Taxonomy" id="425265"/>
    <lineage>
        <taxon>Eukaryota</taxon>
        <taxon>Fungi</taxon>
        <taxon>Dikarya</taxon>
        <taxon>Basidiomycota</taxon>
        <taxon>Ustilaginomycotina</taxon>
        <taxon>Malasseziomycetes</taxon>
        <taxon>Malasseziales</taxon>
        <taxon>Malasseziaceae</taxon>
        <taxon>Malassezia</taxon>
    </lineage>
</organism>
<evidence type="ECO:0000313" key="3">
    <source>
        <dbReference type="EMBL" id="EDP45263.1"/>
    </source>
</evidence>
<dbReference type="AlphaFoldDB" id="A8PSG2"/>
<dbReference type="SUPFAM" id="SSF160059">
    <property type="entry name" value="PriA/YqbF domain"/>
    <property type="match status" value="1"/>
</dbReference>
<keyword evidence="1" id="KW-0539">Nucleus</keyword>
<comment type="similarity">
    <text evidence="1">Belongs to the GINS3/PSF3 family.</text>
</comment>
<proteinExistence type="inferred from homology"/>
<dbReference type="OrthoDB" id="10251744at2759"/>
<dbReference type="GeneID" id="5856783"/>
<dbReference type="PANTHER" id="PTHR22768:SF0">
    <property type="entry name" value="DNA REPLICATION COMPLEX GINS PROTEIN PSF3"/>
    <property type="match status" value="1"/>
</dbReference>
<dbReference type="STRING" id="425265.A8PSG2"/>
<feature type="domain" description="DNA replication complex GINS protein PSF3 N-terminal" evidence="2">
    <location>
        <begin position="7"/>
        <end position="58"/>
    </location>
</feature>